<dbReference type="KEGG" id="aad:TC41_1895"/>
<dbReference type="AlphaFoldDB" id="F8IDF8"/>
<protein>
    <submittedName>
        <fullName evidence="3">Transcriptional regulator, XRE family</fullName>
    </submittedName>
</protein>
<dbReference type="InterPro" id="IPR001387">
    <property type="entry name" value="Cro/C1-type_HTH"/>
</dbReference>
<dbReference type="Gene3D" id="1.10.260.40">
    <property type="entry name" value="lambda repressor-like DNA-binding domains"/>
    <property type="match status" value="1"/>
</dbReference>
<evidence type="ECO:0000259" key="2">
    <source>
        <dbReference type="PROSITE" id="PS50943"/>
    </source>
</evidence>
<proteinExistence type="predicted"/>
<evidence type="ECO:0000313" key="3">
    <source>
        <dbReference type="EMBL" id="AEJ43811.1"/>
    </source>
</evidence>
<feature type="domain" description="HTH cro/C1-type" evidence="2">
    <location>
        <begin position="9"/>
        <end position="62"/>
    </location>
</feature>
<accession>F8IDF8</accession>
<reference evidence="4" key="2">
    <citation type="submission" date="2011-06" db="EMBL/GenBank/DDBJ databases">
        <title>The complete genome sequence of Alicyclobacillus acidocaldarius sp. Tc-4-1.</title>
        <authorList>
            <person name="Chen Y."/>
            <person name="He Y."/>
            <person name="Dong Z."/>
            <person name="Hu S."/>
        </authorList>
    </citation>
    <scope>NUCLEOTIDE SEQUENCE [LARGE SCALE GENOMIC DNA]</scope>
    <source>
        <strain evidence="4">Tc-4-1</strain>
    </source>
</reference>
<dbReference type="STRING" id="1048834.TC41_1895"/>
<dbReference type="EMBL" id="CP002902">
    <property type="protein sequence ID" value="AEJ43811.1"/>
    <property type="molecule type" value="Genomic_DNA"/>
</dbReference>
<dbReference type="SUPFAM" id="SSF47413">
    <property type="entry name" value="lambda repressor-like DNA-binding domains"/>
    <property type="match status" value="1"/>
</dbReference>
<sequence length="82" mass="9268">MMPKFSERLVALRKQFGLTQKQLAGELGLHVRAVQNYEAGRLPDAEVLIELAKYFHVSIDYLVGLTDDPTPPRRNSSSDRDP</sequence>
<dbReference type="CDD" id="cd00093">
    <property type="entry name" value="HTH_XRE"/>
    <property type="match status" value="1"/>
</dbReference>
<dbReference type="GO" id="GO:0003677">
    <property type="term" value="F:DNA binding"/>
    <property type="evidence" value="ECO:0007669"/>
    <property type="project" value="UniProtKB-KW"/>
</dbReference>
<reference evidence="3 4" key="1">
    <citation type="journal article" date="2011" name="J. Bacteriol.">
        <title>Complete Genome Sequence of Alicyclobacillus acidocaldarius Strain Tc-4-1.</title>
        <authorList>
            <person name="Chen Y."/>
            <person name="He Y."/>
            <person name="Zhang B."/>
            <person name="Yang J."/>
            <person name="Li W."/>
            <person name="Dong Z."/>
            <person name="Hu S."/>
        </authorList>
    </citation>
    <scope>NUCLEOTIDE SEQUENCE [LARGE SCALE GENOMIC DNA]</scope>
    <source>
        <strain evidence="3 4">Tc-4-1</strain>
    </source>
</reference>
<dbReference type="PROSITE" id="PS50943">
    <property type="entry name" value="HTH_CROC1"/>
    <property type="match status" value="1"/>
</dbReference>
<dbReference type="eggNOG" id="COG1396">
    <property type="taxonomic scope" value="Bacteria"/>
</dbReference>
<dbReference type="SMART" id="SM00530">
    <property type="entry name" value="HTH_XRE"/>
    <property type="match status" value="1"/>
</dbReference>
<dbReference type="Proteomes" id="UP000000292">
    <property type="component" value="Chromosome"/>
</dbReference>
<keyword evidence="1" id="KW-0238">DNA-binding</keyword>
<dbReference type="HOGENOM" id="CLU_066192_62_4_9"/>
<name>F8IDF8_ALIAT</name>
<organism evidence="3 4">
    <name type="scientific">Alicyclobacillus acidocaldarius (strain Tc-4-1)</name>
    <name type="common">Bacillus acidocaldarius</name>
    <dbReference type="NCBI Taxonomy" id="1048834"/>
    <lineage>
        <taxon>Bacteria</taxon>
        <taxon>Bacillati</taxon>
        <taxon>Bacillota</taxon>
        <taxon>Bacilli</taxon>
        <taxon>Bacillales</taxon>
        <taxon>Alicyclobacillaceae</taxon>
        <taxon>Alicyclobacillus</taxon>
    </lineage>
</organism>
<dbReference type="PANTHER" id="PTHR46558:SF11">
    <property type="entry name" value="HTH-TYPE TRANSCRIPTIONAL REGULATOR XRE"/>
    <property type="match status" value="1"/>
</dbReference>
<dbReference type="PANTHER" id="PTHR46558">
    <property type="entry name" value="TRACRIPTIONAL REGULATORY PROTEIN-RELATED-RELATED"/>
    <property type="match status" value="1"/>
</dbReference>
<evidence type="ECO:0000313" key="4">
    <source>
        <dbReference type="Proteomes" id="UP000000292"/>
    </source>
</evidence>
<dbReference type="Pfam" id="PF01381">
    <property type="entry name" value="HTH_3"/>
    <property type="match status" value="1"/>
</dbReference>
<dbReference type="InterPro" id="IPR010982">
    <property type="entry name" value="Lambda_DNA-bd_dom_sf"/>
</dbReference>
<gene>
    <name evidence="3" type="ordered locus">TC41_1895</name>
</gene>
<evidence type="ECO:0000256" key="1">
    <source>
        <dbReference type="ARBA" id="ARBA00023125"/>
    </source>
</evidence>